<gene>
    <name evidence="3" type="ORF">EV663_102103</name>
</gene>
<comment type="caution">
    <text evidence="3">The sequence shown here is derived from an EMBL/GenBank/DDBJ whole genome shotgun (WGS) entry which is preliminary data.</text>
</comment>
<dbReference type="SUPFAM" id="SSF54637">
    <property type="entry name" value="Thioesterase/thiol ester dehydrase-isomerase"/>
    <property type="match status" value="1"/>
</dbReference>
<name>A0A4R2RIG9_9RHOB</name>
<evidence type="ECO:0000256" key="1">
    <source>
        <dbReference type="ARBA" id="ARBA00022801"/>
    </source>
</evidence>
<dbReference type="CDD" id="cd03443">
    <property type="entry name" value="PaaI_thioesterase"/>
    <property type="match status" value="1"/>
</dbReference>
<dbReference type="RefSeq" id="WP_243697861.1">
    <property type="nucleotide sequence ID" value="NZ_SLXU01000002.1"/>
</dbReference>
<reference evidence="3 4" key="1">
    <citation type="submission" date="2019-03" db="EMBL/GenBank/DDBJ databases">
        <title>Genomic Encyclopedia of Type Strains, Phase IV (KMG-IV): sequencing the most valuable type-strain genomes for metagenomic binning, comparative biology and taxonomic classification.</title>
        <authorList>
            <person name="Goeker M."/>
        </authorList>
    </citation>
    <scope>NUCLEOTIDE SEQUENCE [LARGE SCALE GENOMIC DNA]</scope>
    <source>
        <strain evidence="3 4">DSM 24766</strain>
    </source>
</reference>
<dbReference type="EMBL" id="SLXU01000002">
    <property type="protein sequence ID" value="TCP62259.1"/>
    <property type="molecule type" value="Genomic_DNA"/>
</dbReference>
<feature type="domain" description="Thioesterase" evidence="2">
    <location>
        <begin position="53"/>
        <end position="127"/>
    </location>
</feature>
<dbReference type="PANTHER" id="PTHR42856">
    <property type="entry name" value="ACYL-COENZYME A THIOESTERASE PAAI"/>
    <property type="match status" value="1"/>
</dbReference>
<keyword evidence="4" id="KW-1185">Reference proteome</keyword>
<dbReference type="PANTHER" id="PTHR42856:SF1">
    <property type="entry name" value="ACYL-COENZYME A THIOESTERASE PAAI"/>
    <property type="match status" value="1"/>
</dbReference>
<evidence type="ECO:0000313" key="4">
    <source>
        <dbReference type="Proteomes" id="UP000295050"/>
    </source>
</evidence>
<dbReference type="Proteomes" id="UP000295050">
    <property type="component" value="Unassembled WGS sequence"/>
</dbReference>
<dbReference type="Pfam" id="PF03061">
    <property type="entry name" value="4HBT"/>
    <property type="match status" value="1"/>
</dbReference>
<evidence type="ECO:0000259" key="2">
    <source>
        <dbReference type="Pfam" id="PF03061"/>
    </source>
</evidence>
<dbReference type="InterPro" id="IPR052723">
    <property type="entry name" value="Acyl-CoA_thioesterase_PaaI"/>
</dbReference>
<keyword evidence="1" id="KW-0378">Hydrolase</keyword>
<accession>A0A4R2RIG9</accession>
<evidence type="ECO:0000313" key="3">
    <source>
        <dbReference type="EMBL" id="TCP62259.1"/>
    </source>
</evidence>
<dbReference type="AlphaFoldDB" id="A0A4R2RIG9"/>
<dbReference type="NCBIfam" id="TIGR00369">
    <property type="entry name" value="unchar_dom_1"/>
    <property type="match status" value="1"/>
</dbReference>
<organism evidence="3 4">
    <name type="scientific">Rhodovulum bhavnagarense</name>
    <dbReference type="NCBI Taxonomy" id="992286"/>
    <lineage>
        <taxon>Bacteria</taxon>
        <taxon>Pseudomonadati</taxon>
        <taxon>Pseudomonadota</taxon>
        <taxon>Alphaproteobacteria</taxon>
        <taxon>Rhodobacterales</taxon>
        <taxon>Paracoccaceae</taxon>
        <taxon>Rhodovulum</taxon>
    </lineage>
</organism>
<dbReference type="GO" id="GO:0016289">
    <property type="term" value="F:acyl-CoA hydrolase activity"/>
    <property type="evidence" value="ECO:0007669"/>
    <property type="project" value="TreeGrafter"/>
</dbReference>
<protein>
    <submittedName>
        <fullName evidence="3">Uncharacterized protein (TIGR00369 family)</fullName>
    </submittedName>
</protein>
<dbReference type="Gene3D" id="3.10.129.10">
    <property type="entry name" value="Hotdog Thioesterase"/>
    <property type="match status" value="1"/>
</dbReference>
<dbReference type="InterPro" id="IPR003736">
    <property type="entry name" value="PAAI_dom"/>
</dbReference>
<sequence length="144" mass="15157">MHFETRNPDYARTVKESFAAQGMMKSLNAELVALDPGMAEIAAPLNPAFAQQQGHAHAGLTFSLADTAAGYAALSLLPPGHEVLSSEMKLHLLAPGRGQRLVARGAVIKPGRRLVIVRADVFAEDGAARIHTATLLGTIVPVAV</sequence>
<proteinExistence type="predicted"/>
<dbReference type="InterPro" id="IPR029069">
    <property type="entry name" value="HotDog_dom_sf"/>
</dbReference>
<dbReference type="InterPro" id="IPR006683">
    <property type="entry name" value="Thioestr_dom"/>
</dbReference>